<evidence type="ECO:0000313" key="3">
    <source>
        <dbReference type="Proteomes" id="UP000799429"/>
    </source>
</evidence>
<evidence type="ECO:0000256" key="1">
    <source>
        <dbReference type="SAM" id="MobiDB-lite"/>
    </source>
</evidence>
<keyword evidence="3" id="KW-1185">Reference proteome</keyword>
<evidence type="ECO:0000313" key="2">
    <source>
        <dbReference type="EMBL" id="KAF2842181.1"/>
    </source>
</evidence>
<comment type="caution">
    <text evidence="2">The sequence shown here is derived from an EMBL/GenBank/DDBJ whole genome shotgun (WGS) entry which is preliminary data.</text>
</comment>
<organism evidence="2 3">
    <name type="scientific">Patellaria atrata CBS 101060</name>
    <dbReference type="NCBI Taxonomy" id="1346257"/>
    <lineage>
        <taxon>Eukaryota</taxon>
        <taxon>Fungi</taxon>
        <taxon>Dikarya</taxon>
        <taxon>Ascomycota</taxon>
        <taxon>Pezizomycotina</taxon>
        <taxon>Dothideomycetes</taxon>
        <taxon>Dothideomycetes incertae sedis</taxon>
        <taxon>Patellariales</taxon>
        <taxon>Patellariaceae</taxon>
        <taxon>Patellaria</taxon>
    </lineage>
</organism>
<dbReference type="EMBL" id="MU006090">
    <property type="protein sequence ID" value="KAF2842181.1"/>
    <property type="molecule type" value="Genomic_DNA"/>
</dbReference>
<dbReference type="AlphaFoldDB" id="A0A9P4SFY1"/>
<feature type="region of interest" description="Disordered" evidence="1">
    <location>
        <begin position="18"/>
        <end position="53"/>
    </location>
</feature>
<proteinExistence type="predicted"/>
<accession>A0A9P4SFY1</accession>
<reference evidence="2" key="1">
    <citation type="journal article" date="2020" name="Stud. Mycol.">
        <title>101 Dothideomycetes genomes: a test case for predicting lifestyles and emergence of pathogens.</title>
        <authorList>
            <person name="Haridas S."/>
            <person name="Albert R."/>
            <person name="Binder M."/>
            <person name="Bloem J."/>
            <person name="Labutti K."/>
            <person name="Salamov A."/>
            <person name="Andreopoulos B."/>
            <person name="Baker S."/>
            <person name="Barry K."/>
            <person name="Bills G."/>
            <person name="Bluhm B."/>
            <person name="Cannon C."/>
            <person name="Castanera R."/>
            <person name="Culley D."/>
            <person name="Daum C."/>
            <person name="Ezra D."/>
            <person name="Gonzalez J."/>
            <person name="Henrissat B."/>
            <person name="Kuo A."/>
            <person name="Liang C."/>
            <person name="Lipzen A."/>
            <person name="Lutzoni F."/>
            <person name="Magnuson J."/>
            <person name="Mondo S."/>
            <person name="Nolan M."/>
            <person name="Ohm R."/>
            <person name="Pangilinan J."/>
            <person name="Park H.-J."/>
            <person name="Ramirez L."/>
            <person name="Alfaro M."/>
            <person name="Sun H."/>
            <person name="Tritt A."/>
            <person name="Yoshinaga Y."/>
            <person name="Zwiers L.-H."/>
            <person name="Turgeon B."/>
            <person name="Goodwin S."/>
            <person name="Spatafora J."/>
            <person name="Crous P."/>
            <person name="Grigoriev I."/>
        </authorList>
    </citation>
    <scope>NUCLEOTIDE SEQUENCE</scope>
    <source>
        <strain evidence="2">CBS 101060</strain>
    </source>
</reference>
<dbReference type="Proteomes" id="UP000799429">
    <property type="component" value="Unassembled WGS sequence"/>
</dbReference>
<name>A0A9P4SFY1_9PEZI</name>
<protein>
    <submittedName>
        <fullName evidence="2">Uncharacterized protein</fullName>
    </submittedName>
</protein>
<feature type="compositionally biased region" description="Basic and acidic residues" evidence="1">
    <location>
        <begin position="31"/>
        <end position="53"/>
    </location>
</feature>
<sequence>MDISLLSLRLRATLSRRSKLHKAAKPPQRLPLDRHALSQRDRGPAPREEMGVRRDPQAHLLVVPVSLVATVLSLGEPDVYRAADAGFGERPVAWRAREVF</sequence>
<gene>
    <name evidence="2" type="ORF">M501DRAFT_1013540</name>
</gene>